<feature type="region of interest" description="Disordered" evidence="1">
    <location>
        <begin position="249"/>
        <end position="300"/>
    </location>
</feature>
<feature type="compositionally biased region" description="Basic and acidic residues" evidence="1">
    <location>
        <begin position="290"/>
        <end position="300"/>
    </location>
</feature>
<evidence type="ECO:0000313" key="2">
    <source>
        <dbReference type="EMBL" id="JAC79041.1"/>
    </source>
</evidence>
<gene>
    <name evidence="2" type="ORF">TSPGSL018_13692</name>
</gene>
<organism evidence="2">
    <name type="scientific">Tetraselmis sp. GSL018</name>
    <dbReference type="NCBI Taxonomy" id="582737"/>
    <lineage>
        <taxon>Eukaryota</taxon>
        <taxon>Viridiplantae</taxon>
        <taxon>Chlorophyta</taxon>
        <taxon>core chlorophytes</taxon>
        <taxon>Chlorodendrophyceae</taxon>
        <taxon>Chlorodendrales</taxon>
        <taxon>Chlorodendraceae</taxon>
        <taxon>Tetraselmis</taxon>
    </lineage>
</organism>
<feature type="compositionally biased region" description="Basic and acidic residues" evidence="1">
    <location>
        <begin position="260"/>
        <end position="271"/>
    </location>
</feature>
<evidence type="ECO:0000256" key="1">
    <source>
        <dbReference type="SAM" id="MobiDB-lite"/>
    </source>
</evidence>
<evidence type="ECO:0008006" key="3">
    <source>
        <dbReference type="Google" id="ProtNLM"/>
    </source>
</evidence>
<protein>
    <recommendedName>
        <fullName evidence="3">Little elongation complex subunit 2 C-terminal domain-containing protein</fullName>
    </recommendedName>
</protein>
<dbReference type="GO" id="GO:0042795">
    <property type="term" value="P:snRNA transcription by RNA polymerase II"/>
    <property type="evidence" value="ECO:0007669"/>
    <property type="project" value="TreeGrafter"/>
</dbReference>
<reference evidence="2" key="1">
    <citation type="submission" date="2014-05" db="EMBL/GenBank/DDBJ databases">
        <title>The transcriptome of the halophilic microalga Tetraselmis sp. GSL018 isolated from the Great Salt Lake, Utah.</title>
        <authorList>
            <person name="Jinkerson R.E."/>
            <person name="D'Adamo S."/>
            <person name="Posewitz M.C."/>
        </authorList>
    </citation>
    <scope>NUCLEOTIDE SEQUENCE</scope>
    <source>
        <strain evidence="2">GSL018</strain>
    </source>
</reference>
<dbReference type="AlphaFoldDB" id="A0A061S8E2"/>
<feature type="region of interest" description="Disordered" evidence="1">
    <location>
        <begin position="191"/>
        <end position="215"/>
    </location>
</feature>
<dbReference type="GO" id="GO:0045945">
    <property type="term" value="P:positive regulation of transcription by RNA polymerase III"/>
    <property type="evidence" value="ECO:0007669"/>
    <property type="project" value="TreeGrafter"/>
</dbReference>
<dbReference type="EMBL" id="GBEZ01006349">
    <property type="protein sequence ID" value="JAC79041.1"/>
    <property type="molecule type" value="Transcribed_RNA"/>
</dbReference>
<name>A0A061S8E2_9CHLO</name>
<accession>A0A061S8E2</accession>
<dbReference type="PANTHER" id="PTHR14633">
    <property type="entry name" value="LITTLE ELONGATION COMPLEX SUBUNIT 2"/>
    <property type="match status" value="1"/>
</dbReference>
<dbReference type="PANTHER" id="PTHR14633:SF3">
    <property type="entry name" value="LITTLE ELONGATION COMPLEX SUBUNIT 2"/>
    <property type="match status" value="1"/>
</dbReference>
<feature type="non-terminal residue" evidence="2">
    <location>
        <position position="300"/>
    </location>
</feature>
<proteinExistence type="predicted"/>
<dbReference type="GO" id="GO:0042796">
    <property type="term" value="P:snRNA transcription by RNA polymerase III"/>
    <property type="evidence" value="ECO:0007669"/>
    <property type="project" value="TreeGrafter"/>
</dbReference>
<sequence length="300" mass="32912">MAEGDGTARCVWVKARADYLPPEGPREMLTDEERAAMWAAVFVRSPSKCRSLQLARSAHTVVAHIGAVSGQLLSMSRLNAASILEERLPGCRFDPALSCRLLFEVLESVVKELAPGTYVVSHGAVNGRPVIRSYKALPDVDGCGDDIKSALPMPGSPQVNHSELYDLHTAVSESGATDRNQDTRIRPVWQPVDPLHPQIPFTPAPTGPRREPQGSVVATAAEFSKQTRATLQLILAAKSFGMEALREIQKTKRKRKKKSDSHEKTSREKLLPLRPAKLRANYGHLDAAQDTERPKLSTDV</sequence>